<gene>
    <name evidence="3" type="ORF">PVAND_015005</name>
</gene>
<dbReference type="Proteomes" id="UP001107558">
    <property type="component" value="Chromosome 4"/>
</dbReference>
<keyword evidence="2" id="KW-0472">Membrane</keyword>
<dbReference type="EMBL" id="JADBJN010000004">
    <property type="protein sequence ID" value="KAG5667002.1"/>
    <property type="molecule type" value="Genomic_DNA"/>
</dbReference>
<evidence type="ECO:0000313" key="3">
    <source>
        <dbReference type="EMBL" id="KAG5667002.1"/>
    </source>
</evidence>
<feature type="compositionally biased region" description="Low complexity" evidence="1">
    <location>
        <begin position="24"/>
        <end position="37"/>
    </location>
</feature>
<sequence>MSLGRSSSFSRAVKIPMPMPITPPSSRASPKASSTPKPSAPDIPLNEFSQFFRDEFTNTSVPYPSVRLHCYYLKLDVKRDWNRGFALKDSANFLQFATEIEDELRTLLAVDESFKIQMVHAEKDKWSSRRILLTFVMQTMVNFGAEKFQKLLKEHIKKEAKITTTKAYLRDLKVRKTTNSEYDHMVIYGCNPCDVCDQILKKHRKIDVNNPSSKPDILCFFVVILTLALIVALLLLKFIK</sequence>
<protein>
    <submittedName>
        <fullName evidence="3">Uncharacterized protein</fullName>
    </submittedName>
</protein>
<feature type="region of interest" description="Disordered" evidence="1">
    <location>
        <begin position="1"/>
        <end position="42"/>
    </location>
</feature>
<keyword evidence="2" id="KW-1133">Transmembrane helix</keyword>
<keyword evidence="4" id="KW-1185">Reference proteome</keyword>
<evidence type="ECO:0000313" key="4">
    <source>
        <dbReference type="Proteomes" id="UP001107558"/>
    </source>
</evidence>
<organism evidence="3 4">
    <name type="scientific">Polypedilum vanderplanki</name>
    <name type="common">Sleeping chironomid midge</name>
    <dbReference type="NCBI Taxonomy" id="319348"/>
    <lineage>
        <taxon>Eukaryota</taxon>
        <taxon>Metazoa</taxon>
        <taxon>Ecdysozoa</taxon>
        <taxon>Arthropoda</taxon>
        <taxon>Hexapoda</taxon>
        <taxon>Insecta</taxon>
        <taxon>Pterygota</taxon>
        <taxon>Neoptera</taxon>
        <taxon>Endopterygota</taxon>
        <taxon>Diptera</taxon>
        <taxon>Nematocera</taxon>
        <taxon>Chironomoidea</taxon>
        <taxon>Chironomidae</taxon>
        <taxon>Chironominae</taxon>
        <taxon>Polypedilum</taxon>
        <taxon>Polypedilum</taxon>
    </lineage>
</organism>
<evidence type="ECO:0000256" key="1">
    <source>
        <dbReference type="SAM" id="MobiDB-lite"/>
    </source>
</evidence>
<accession>A0A9J6BBD0</accession>
<proteinExistence type="predicted"/>
<name>A0A9J6BBD0_POLVA</name>
<comment type="caution">
    <text evidence="3">The sequence shown here is derived from an EMBL/GenBank/DDBJ whole genome shotgun (WGS) entry which is preliminary data.</text>
</comment>
<reference evidence="3" key="1">
    <citation type="submission" date="2021-03" db="EMBL/GenBank/DDBJ databases">
        <title>Chromosome level genome of the anhydrobiotic midge Polypedilum vanderplanki.</title>
        <authorList>
            <person name="Yoshida Y."/>
            <person name="Kikawada T."/>
            <person name="Gusev O."/>
        </authorList>
    </citation>
    <scope>NUCLEOTIDE SEQUENCE</scope>
    <source>
        <strain evidence="3">NIAS01</strain>
        <tissue evidence="3">Whole body or cell culture</tissue>
    </source>
</reference>
<evidence type="ECO:0000256" key="2">
    <source>
        <dbReference type="SAM" id="Phobius"/>
    </source>
</evidence>
<dbReference type="AlphaFoldDB" id="A0A9J6BBD0"/>
<feature type="compositionally biased region" description="Polar residues" evidence="1">
    <location>
        <begin position="1"/>
        <end position="10"/>
    </location>
</feature>
<keyword evidence="2" id="KW-0812">Transmembrane</keyword>
<dbReference type="OrthoDB" id="10411645at2759"/>
<feature type="transmembrane region" description="Helical" evidence="2">
    <location>
        <begin position="220"/>
        <end position="239"/>
    </location>
</feature>